<name>A0AAV1LIW7_9NEOP</name>
<dbReference type="GO" id="GO:0030424">
    <property type="term" value="C:axon"/>
    <property type="evidence" value="ECO:0007669"/>
    <property type="project" value="TreeGrafter"/>
</dbReference>
<dbReference type="PROSITE" id="PS50835">
    <property type="entry name" value="IG_LIKE"/>
    <property type="match status" value="2"/>
</dbReference>
<reference evidence="4 5" key="1">
    <citation type="submission" date="2023-11" db="EMBL/GenBank/DDBJ databases">
        <authorList>
            <person name="Hedman E."/>
            <person name="Englund M."/>
            <person name="Stromberg M."/>
            <person name="Nyberg Akerstrom W."/>
            <person name="Nylinder S."/>
            <person name="Jareborg N."/>
            <person name="Kallberg Y."/>
            <person name="Kronander E."/>
        </authorList>
    </citation>
    <scope>NUCLEOTIDE SEQUENCE [LARGE SCALE GENOMIC DNA]</scope>
</reference>
<dbReference type="SUPFAM" id="SSF48726">
    <property type="entry name" value="Immunoglobulin"/>
    <property type="match status" value="2"/>
</dbReference>
<keyword evidence="2" id="KW-0732">Signal</keyword>
<evidence type="ECO:0000259" key="3">
    <source>
        <dbReference type="PROSITE" id="PS50835"/>
    </source>
</evidence>
<dbReference type="InterPro" id="IPR007110">
    <property type="entry name" value="Ig-like_dom"/>
</dbReference>
<dbReference type="Pfam" id="PF13927">
    <property type="entry name" value="Ig_3"/>
    <property type="match status" value="1"/>
</dbReference>
<feature type="chain" id="PRO_5043774171" description="Ig-like domain-containing protein" evidence="2">
    <location>
        <begin position="17"/>
        <end position="263"/>
    </location>
</feature>
<dbReference type="GO" id="GO:0070593">
    <property type="term" value="P:dendrite self-avoidance"/>
    <property type="evidence" value="ECO:0007669"/>
    <property type="project" value="TreeGrafter"/>
</dbReference>
<dbReference type="PANTHER" id="PTHR10075">
    <property type="entry name" value="BASIGIN RELATED"/>
    <property type="match status" value="1"/>
</dbReference>
<dbReference type="SMART" id="SM00408">
    <property type="entry name" value="IGc2"/>
    <property type="match status" value="2"/>
</dbReference>
<dbReference type="GO" id="GO:0098632">
    <property type="term" value="F:cell-cell adhesion mediator activity"/>
    <property type="evidence" value="ECO:0007669"/>
    <property type="project" value="TreeGrafter"/>
</dbReference>
<dbReference type="PANTHER" id="PTHR10075:SF109">
    <property type="entry name" value="NEURAL_ECTODERMAL DEVELOPMENT FACTOR IMP-L2"/>
    <property type="match status" value="1"/>
</dbReference>
<comment type="caution">
    <text evidence="4">The sequence shown here is derived from an EMBL/GenBank/DDBJ whole genome shotgun (WGS) entry which is preliminary data.</text>
</comment>
<evidence type="ECO:0000313" key="4">
    <source>
        <dbReference type="EMBL" id="CAK1594885.1"/>
    </source>
</evidence>
<dbReference type="EMBL" id="CAVLGL010000091">
    <property type="protein sequence ID" value="CAK1594885.1"/>
    <property type="molecule type" value="Genomic_DNA"/>
</dbReference>
<dbReference type="GO" id="GO:0007156">
    <property type="term" value="P:homophilic cell adhesion via plasma membrane adhesion molecules"/>
    <property type="evidence" value="ECO:0007669"/>
    <property type="project" value="TreeGrafter"/>
</dbReference>
<accession>A0AAV1LIW7</accession>
<evidence type="ECO:0000256" key="2">
    <source>
        <dbReference type="SAM" id="SignalP"/>
    </source>
</evidence>
<proteinExistence type="predicted"/>
<keyword evidence="5" id="KW-1185">Reference proteome</keyword>
<dbReference type="GO" id="GO:0007411">
    <property type="term" value="P:axon guidance"/>
    <property type="evidence" value="ECO:0007669"/>
    <property type="project" value="TreeGrafter"/>
</dbReference>
<dbReference type="GO" id="GO:0005886">
    <property type="term" value="C:plasma membrane"/>
    <property type="evidence" value="ECO:0007669"/>
    <property type="project" value="TreeGrafter"/>
</dbReference>
<protein>
    <recommendedName>
        <fullName evidence="3">Ig-like domain-containing protein</fullName>
    </recommendedName>
</protein>
<keyword evidence="1" id="KW-0393">Immunoglobulin domain</keyword>
<gene>
    <name evidence="4" type="ORF">PARMNEM_LOCUS14453</name>
</gene>
<evidence type="ECO:0000256" key="1">
    <source>
        <dbReference type="ARBA" id="ARBA00023319"/>
    </source>
</evidence>
<dbReference type="Gene3D" id="2.60.40.10">
    <property type="entry name" value="Immunoglobulins"/>
    <property type="match status" value="2"/>
</dbReference>
<dbReference type="InterPro" id="IPR003598">
    <property type="entry name" value="Ig_sub2"/>
</dbReference>
<feature type="signal peptide" evidence="2">
    <location>
        <begin position="1"/>
        <end position="16"/>
    </location>
</feature>
<dbReference type="Proteomes" id="UP001314205">
    <property type="component" value="Unassembled WGS sequence"/>
</dbReference>
<dbReference type="InterPro" id="IPR013783">
    <property type="entry name" value="Ig-like_fold"/>
</dbReference>
<sequence>MINLVLLLVAAALVSAQFSFEANAQIDNTKVDMDNNLQGNLLPTQRRRLRKYVRISIPPPERARFVSGKRLELECEAMGSPAPSVHWLLNDEPVIDYEEEANEIPTSHPSNLARLTSKLIVPSARDGDVFTCVATAGIKEDSASTTIYSEGAETPQLLTLEKLFSIPSKPVITTFYNDVLQEIGTTLILPCRVYSQTEHQVFWQDSRANLVYSNSRIRVLPSGDLLIAGLRWADMGEWTCTAKNMYGKDSATTFLYPTKPRQQ</sequence>
<dbReference type="InterPro" id="IPR013098">
    <property type="entry name" value="Ig_I-set"/>
</dbReference>
<evidence type="ECO:0000313" key="5">
    <source>
        <dbReference type="Proteomes" id="UP001314205"/>
    </source>
</evidence>
<dbReference type="CDD" id="cd00096">
    <property type="entry name" value="Ig"/>
    <property type="match status" value="1"/>
</dbReference>
<feature type="domain" description="Ig-like" evidence="3">
    <location>
        <begin position="170"/>
        <end position="252"/>
    </location>
</feature>
<dbReference type="AlphaFoldDB" id="A0AAV1LIW7"/>
<dbReference type="Pfam" id="PF07679">
    <property type="entry name" value="I-set"/>
    <property type="match status" value="1"/>
</dbReference>
<organism evidence="4 5">
    <name type="scientific">Parnassius mnemosyne</name>
    <name type="common">clouded apollo</name>
    <dbReference type="NCBI Taxonomy" id="213953"/>
    <lineage>
        <taxon>Eukaryota</taxon>
        <taxon>Metazoa</taxon>
        <taxon>Ecdysozoa</taxon>
        <taxon>Arthropoda</taxon>
        <taxon>Hexapoda</taxon>
        <taxon>Insecta</taxon>
        <taxon>Pterygota</taxon>
        <taxon>Neoptera</taxon>
        <taxon>Endopterygota</taxon>
        <taxon>Lepidoptera</taxon>
        <taxon>Glossata</taxon>
        <taxon>Ditrysia</taxon>
        <taxon>Papilionoidea</taxon>
        <taxon>Papilionidae</taxon>
        <taxon>Parnassiinae</taxon>
        <taxon>Parnassini</taxon>
        <taxon>Parnassius</taxon>
        <taxon>Driopa</taxon>
    </lineage>
</organism>
<dbReference type="InterPro" id="IPR003599">
    <property type="entry name" value="Ig_sub"/>
</dbReference>
<dbReference type="InterPro" id="IPR036179">
    <property type="entry name" value="Ig-like_dom_sf"/>
</dbReference>
<feature type="domain" description="Ig-like" evidence="3">
    <location>
        <begin position="58"/>
        <end position="146"/>
    </location>
</feature>
<dbReference type="SMART" id="SM00409">
    <property type="entry name" value="IG"/>
    <property type="match status" value="2"/>
</dbReference>